<evidence type="ECO:0000256" key="3">
    <source>
        <dbReference type="ARBA" id="ARBA00022846"/>
    </source>
</evidence>
<evidence type="ECO:0000256" key="1">
    <source>
        <dbReference type="ARBA" id="ARBA00004611"/>
    </source>
</evidence>
<keyword evidence="5" id="KW-0206">Cytoskeleton</keyword>
<accession>A0ABD2QLP8</accession>
<gene>
    <name evidence="9" type="ORF">Ciccas_000873</name>
</gene>
<dbReference type="PANTHER" id="PTHR31180:SF2">
    <property type="entry name" value="CILIA- AND FLAGELLA-ASSOCIATED PROTEIN 107"/>
    <property type="match status" value="1"/>
</dbReference>
<evidence type="ECO:0000256" key="5">
    <source>
        <dbReference type="ARBA" id="ARBA00023212"/>
    </source>
</evidence>
<keyword evidence="4" id="KW-0969">Cilium</keyword>
<comment type="subcellular location">
    <subcellularLocation>
        <location evidence="1">Cytoplasm</location>
        <location evidence="1">Cytoskeleton</location>
        <location evidence="1">Flagellum axoneme</location>
    </subcellularLocation>
</comment>
<dbReference type="GO" id="GO:0005930">
    <property type="term" value="C:axoneme"/>
    <property type="evidence" value="ECO:0007669"/>
    <property type="project" value="UniProtKB-ARBA"/>
</dbReference>
<comment type="function">
    <text evidence="7">Microtubule inner protein (MIP) part of the dynein-decorated doublet microtubules (DMTs) in cilia axoneme, which is required for motile cilia beating.</text>
</comment>
<reference evidence="9 10" key="1">
    <citation type="submission" date="2024-11" db="EMBL/GenBank/DDBJ databases">
        <title>Adaptive evolution of stress response genes in parasites aligns with host niche diversity.</title>
        <authorList>
            <person name="Hahn C."/>
            <person name="Resl P."/>
        </authorList>
    </citation>
    <scope>NUCLEOTIDE SEQUENCE [LARGE SCALE GENOMIC DNA]</scope>
    <source>
        <strain evidence="9">EGGRZ-B1_66</strain>
        <tissue evidence="9">Body</tissue>
    </source>
</reference>
<evidence type="ECO:0000256" key="6">
    <source>
        <dbReference type="ARBA" id="ARBA00023273"/>
    </source>
</evidence>
<dbReference type="Proteomes" id="UP001626550">
    <property type="component" value="Unassembled WGS sequence"/>
</dbReference>
<name>A0ABD2QLP8_9PLAT</name>
<dbReference type="EMBL" id="JBJKFK010000051">
    <property type="protein sequence ID" value="KAL3320460.1"/>
    <property type="molecule type" value="Genomic_DNA"/>
</dbReference>
<evidence type="ECO:0000256" key="4">
    <source>
        <dbReference type="ARBA" id="ARBA00023069"/>
    </source>
</evidence>
<keyword evidence="2" id="KW-0963">Cytoplasm</keyword>
<evidence type="ECO:0000256" key="2">
    <source>
        <dbReference type="ARBA" id="ARBA00022490"/>
    </source>
</evidence>
<protein>
    <submittedName>
        <fullName evidence="9">Uncharacterized protein</fullName>
    </submittedName>
</protein>
<keyword evidence="3" id="KW-0282">Flagellum</keyword>
<dbReference type="InterPro" id="IPR037662">
    <property type="entry name" value="CFAP68/107"/>
</dbReference>
<evidence type="ECO:0000313" key="9">
    <source>
        <dbReference type="EMBL" id="KAL3320460.1"/>
    </source>
</evidence>
<dbReference type="AlphaFoldDB" id="A0ABD2QLP8"/>
<organism evidence="9 10">
    <name type="scientific">Cichlidogyrus casuarinus</name>
    <dbReference type="NCBI Taxonomy" id="1844966"/>
    <lineage>
        <taxon>Eukaryota</taxon>
        <taxon>Metazoa</taxon>
        <taxon>Spiralia</taxon>
        <taxon>Lophotrochozoa</taxon>
        <taxon>Platyhelminthes</taxon>
        <taxon>Monogenea</taxon>
        <taxon>Monopisthocotylea</taxon>
        <taxon>Dactylogyridea</taxon>
        <taxon>Ancyrocephalidae</taxon>
        <taxon>Cichlidogyrus</taxon>
    </lineage>
</organism>
<comment type="subunit">
    <text evidence="8">Microtubule inner protein component of sperm flagellar doublet microtubules.</text>
</comment>
<dbReference type="PANTHER" id="PTHR31180">
    <property type="entry name" value="CILIA- AND FLAGELLA-ASSOCIATED PROTEIN 107-RELATED"/>
    <property type="match status" value="1"/>
</dbReference>
<dbReference type="InterPro" id="IPR054709">
    <property type="entry name" value="CFAP107"/>
</dbReference>
<keyword evidence="6" id="KW-0966">Cell projection</keyword>
<proteinExistence type="predicted"/>
<evidence type="ECO:0000256" key="8">
    <source>
        <dbReference type="ARBA" id="ARBA00046435"/>
    </source>
</evidence>
<keyword evidence="10" id="KW-1185">Reference proteome</keyword>
<evidence type="ECO:0000313" key="10">
    <source>
        <dbReference type="Proteomes" id="UP001626550"/>
    </source>
</evidence>
<dbReference type="Pfam" id="PF22595">
    <property type="entry name" value="CFAP107"/>
    <property type="match status" value="1"/>
</dbReference>
<evidence type="ECO:0000256" key="7">
    <source>
        <dbReference type="ARBA" id="ARBA00035003"/>
    </source>
</evidence>
<comment type="caution">
    <text evidence="9">The sequence shown here is derived from an EMBL/GenBank/DDBJ whole genome shotgun (WGS) entry which is preliminary data.</text>
</comment>
<sequence length="111" mass="12971">MFIRRKCAHKGKGYGKDILFTGGKGFRDQSMRTIYDIDFSPQLSLYPEISNRQWDSKDMKWAPEKVDIPINGEPREWGLCSDLHERKKENLPLAWQTSYSTTYKDSYTLSA</sequence>